<reference evidence="1 2" key="2">
    <citation type="journal article" date="2022" name="Mol. Ecol. Resour.">
        <title>The genomes of chicory, endive, great burdock and yacon provide insights into Asteraceae paleo-polyploidization history and plant inulin production.</title>
        <authorList>
            <person name="Fan W."/>
            <person name="Wang S."/>
            <person name="Wang H."/>
            <person name="Wang A."/>
            <person name="Jiang F."/>
            <person name="Liu H."/>
            <person name="Zhao H."/>
            <person name="Xu D."/>
            <person name="Zhang Y."/>
        </authorList>
    </citation>
    <scope>NUCLEOTIDE SEQUENCE [LARGE SCALE GENOMIC DNA]</scope>
    <source>
        <strain evidence="2">cv. Punajuju</strain>
        <tissue evidence="1">Leaves</tissue>
    </source>
</reference>
<name>A0ACB9CY64_CICIN</name>
<sequence length="261" mass="27950">MNLPISIDFLSTPLLSHTTTSSSSTSSDADESPATSHRFIPYNIPKTPSSCSSYRSLSVLTGHDGSVSSLAICGEFILSASHGKDIIVWQQPDLRQFTKFGQGDGSVKALGHKDISINSVVVSDDGTVVYGGGSDGYVMGWLGSKDFDSWKSVCEVKAHNMAILCMCIKGEILCSGSTDKSICIWKREIIGLTKIGVVKGHGGPIKCLQASPNSVGGGFLLYSGSLDKSIRVWWVPYYQDGVNTDDSNSLNQSTRNVKLVK</sequence>
<evidence type="ECO:0000313" key="2">
    <source>
        <dbReference type="Proteomes" id="UP001055811"/>
    </source>
</evidence>
<dbReference type="EMBL" id="CM042013">
    <property type="protein sequence ID" value="KAI3739283.1"/>
    <property type="molecule type" value="Genomic_DNA"/>
</dbReference>
<evidence type="ECO:0000313" key="1">
    <source>
        <dbReference type="EMBL" id="KAI3739283.1"/>
    </source>
</evidence>
<reference evidence="2" key="1">
    <citation type="journal article" date="2022" name="Mol. Ecol. Resour.">
        <title>The genomes of chicory, endive, great burdock and yacon provide insights into Asteraceae palaeo-polyploidization history and plant inulin production.</title>
        <authorList>
            <person name="Fan W."/>
            <person name="Wang S."/>
            <person name="Wang H."/>
            <person name="Wang A."/>
            <person name="Jiang F."/>
            <person name="Liu H."/>
            <person name="Zhao H."/>
            <person name="Xu D."/>
            <person name="Zhang Y."/>
        </authorList>
    </citation>
    <scope>NUCLEOTIDE SEQUENCE [LARGE SCALE GENOMIC DNA]</scope>
    <source>
        <strain evidence="2">cv. Punajuju</strain>
    </source>
</reference>
<accession>A0ACB9CY64</accession>
<comment type="caution">
    <text evidence="1">The sequence shown here is derived from an EMBL/GenBank/DDBJ whole genome shotgun (WGS) entry which is preliminary data.</text>
</comment>
<gene>
    <name evidence="1" type="ORF">L2E82_29685</name>
</gene>
<dbReference type="Proteomes" id="UP001055811">
    <property type="component" value="Linkage Group LG05"/>
</dbReference>
<proteinExistence type="predicted"/>
<protein>
    <submittedName>
        <fullName evidence="1">Uncharacterized protein</fullName>
    </submittedName>
</protein>
<keyword evidence="2" id="KW-1185">Reference proteome</keyword>
<organism evidence="1 2">
    <name type="scientific">Cichorium intybus</name>
    <name type="common">Chicory</name>
    <dbReference type="NCBI Taxonomy" id="13427"/>
    <lineage>
        <taxon>Eukaryota</taxon>
        <taxon>Viridiplantae</taxon>
        <taxon>Streptophyta</taxon>
        <taxon>Embryophyta</taxon>
        <taxon>Tracheophyta</taxon>
        <taxon>Spermatophyta</taxon>
        <taxon>Magnoliopsida</taxon>
        <taxon>eudicotyledons</taxon>
        <taxon>Gunneridae</taxon>
        <taxon>Pentapetalae</taxon>
        <taxon>asterids</taxon>
        <taxon>campanulids</taxon>
        <taxon>Asterales</taxon>
        <taxon>Asteraceae</taxon>
        <taxon>Cichorioideae</taxon>
        <taxon>Cichorieae</taxon>
        <taxon>Cichoriinae</taxon>
        <taxon>Cichorium</taxon>
    </lineage>
</organism>